<evidence type="ECO:0000256" key="1">
    <source>
        <dbReference type="ARBA" id="ARBA00022588"/>
    </source>
</evidence>
<dbReference type="InterPro" id="IPR051051">
    <property type="entry name" value="E3_ubiq-ligase_TRIM/RNF"/>
</dbReference>
<keyword evidence="1" id="KW-0399">Innate immunity</keyword>
<keyword evidence="5" id="KW-0391">Immunity</keyword>
<dbReference type="InterPro" id="IPR001870">
    <property type="entry name" value="B30.2/SPRY"/>
</dbReference>
<dbReference type="Pfam" id="PF25600">
    <property type="entry name" value="TRIM_CC"/>
    <property type="match status" value="1"/>
</dbReference>
<dbReference type="CDD" id="cd19769">
    <property type="entry name" value="Bbox2_TRIM16-like"/>
    <property type="match status" value="1"/>
</dbReference>
<dbReference type="PANTHER" id="PTHR25465:SF5">
    <property type="entry name" value="E3 UBIQUITIN_ISG15 LIGASE TRIM25-RELATED"/>
    <property type="match status" value="1"/>
</dbReference>
<dbReference type="Gene3D" id="2.60.120.920">
    <property type="match status" value="1"/>
</dbReference>
<dbReference type="SMART" id="SM00184">
    <property type="entry name" value="RING"/>
    <property type="match status" value="1"/>
</dbReference>
<proteinExistence type="predicted"/>
<dbReference type="Pfam" id="PF15227">
    <property type="entry name" value="zf-C3HC4_4"/>
    <property type="match status" value="1"/>
</dbReference>
<dbReference type="Pfam" id="PF00643">
    <property type="entry name" value="zf-B_box"/>
    <property type="match status" value="1"/>
</dbReference>
<dbReference type="PANTHER" id="PTHR25465">
    <property type="entry name" value="B-BOX DOMAIN CONTAINING"/>
    <property type="match status" value="1"/>
</dbReference>
<dbReference type="InterPro" id="IPR017907">
    <property type="entry name" value="Znf_RING_CS"/>
</dbReference>
<dbReference type="SUPFAM" id="SSF57850">
    <property type="entry name" value="RING/U-box"/>
    <property type="match status" value="1"/>
</dbReference>
<dbReference type="SMART" id="SM00336">
    <property type="entry name" value="BBOX"/>
    <property type="match status" value="1"/>
</dbReference>
<dbReference type="GO" id="GO:0045087">
    <property type="term" value="P:innate immune response"/>
    <property type="evidence" value="ECO:0007669"/>
    <property type="project" value="UniProtKB-KW"/>
</dbReference>
<reference evidence="10" key="2">
    <citation type="submission" date="2025-09" db="UniProtKB">
        <authorList>
            <consortium name="Ensembl"/>
        </authorList>
    </citation>
    <scope>IDENTIFICATION</scope>
</reference>
<evidence type="ECO:0000256" key="5">
    <source>
        <dbReference type="ARBA" id="ARBA00022859"/>
    </source>
</evidence>
<sequence>MAAKTHETEKLRCWICVDLLKDPVTIPCGHNYCKKCLRSHWGRQYLGKTYSCPQCRQTFRRKLQAAAEDLCYAGPGDVSCDFCTGRKLKMFCHTDQQCICRFCSLDEHKDTVSAAAERNDKQRLVLNQEKIQQRIQDREKDVRMEDNIQSADEAVTNSEETSKDLIRLIEKRNTDVKQQIRSKQTDEVRSRSCELEQLSQSDHIQFLHSSPLMSDLSESTNPASITSVHRLQFFCDITVVVSKIKDKLHDSRKEKGTKTSPRLEDVSGLKTLSPAEPKTRAEFLQYSRRLTLDPNTAHRKILLSEGNRTATFSCRRNRSSVDHPDRFMGWLQVLSRESLTGRCYWEVEQKLASVAVTYKDISRTGPGSEFGTNDRSWALEDSFYFIHDSIAAPISGSWFSRIGIYLDHSAGILSFYRVSKTMTLIHRVQTTFTQPLYAGFRVYGFYCYSPHIQVQVSAL</sequence>
<keyword evidence="11" id="KW-1185">Reference proteome</keyword>
<dbReference type="Pfam" id="PF13765">
    <property type="entry name" value="PRY"/>
    <property type="match status" value="1"/>
</dbReference>
<dbReference type="Gene3D" id="3.30.160.60">
    <property type="entry name" value="Classic Zinc Finger"/>
    <property type="match status" value="1"/>
</dbReference>
<evidence type="ECO:0000259" key="8">
    <source>
        <dbReference type="PROSITE" id="PS50119"/>
    </source>
</evidence>
<evidence type="ECO:0000259" key="7">
    <source>
        <dbReference type="PROSITE" id="PS50089"/>
    </source>
</evidence>
<dbReference type="InterPro" id="IPR013083">
    <property type="entry name" value="Znf_RING/FYVE/PHD"/>
</dbReference>
<dbReference type="InterPro" id="IPR003879">
    <property type="entry name" value="Butyrophylin_SPRY"/>
</dbReference>
<feature type="domain" description="B box-type" evidence="8">
    <location>
        <begin position="75"/>
        <end position="109"/>
    </location>
</feature>
<dbReference type="PROSITE" id="PS50119">
    <property type="entry name" value="ZF_BBOX"/>
    <property type="match status" value="1"/>
</dbReference>
<dbReference type="InterPro" id="IPR043136">
    <property type="entry name" value="B30.2/SPRY_sf"/>
</dbReference>
<feature type="domain" description="B30.2/SPRY" evidence="9">
    <location>
        <begin position="270"/>
        <end position="459"/>
    </location>
</feature>
<dbReference type="GeneTree" id="ENSGT01150000286950"/>
<dbReference type="SMART" id="SM00589">
    <property type="entry name" value="PRY"/>
    <property type="match status" value="1"/>
</dbReference>
<dbReference type="InParanoid" id="A0A3Q1EA49"/>
<reference evidence="10" key="1">
    <citation type="submission" date="2025-08" db="UniProtKB">
        <authorList>
            <consortium name="Ensembl"/>
        </authorList>
    </citation>
    <scope>IDENTIFICATION</scope>
</reference>
<dbReference type="InterPro" id="IPR013320">
    <property type="entry name" value="ConA-like_dom_sf"/>
</dbReference>
<keyword evidence="3 6" id="KW-0863">Zinc-finger</keyword>
<dbReference type="PRINTS" id="PR01407">
    <property type="entry name" value="BUTYPHLNCDUF"/>
</dbReference>
<evidence type="ECO:0000313" key="11">
    <source>
        <dbReference type="Proteomes" id="UP000257200"/>
    </source>
</evidence>
<dbReference type="Pfam" id="PF00622">
    <property type="entry name" value="SPRY"/>
    <property type="match status" value="1"/>
</dbReference>
<feature type="domain" description="RING-type" evidence="7">
    <location>
        <begin position="13"/>
        <end position="56"/>
    </location>
</feature>
<dbReference type="SMART" id="SM00449">
    <property type="entry name" value="SPRY"/>
    <property type="match status" value="1"/>
</dbReference>
<evidence type="ECO:0000259" key="9">
    <source>
        <dbReference type="PROSITE" id="PS50188"/>
    </source>
</evidence>
<evidence type="ECO:0000256" key="6">
    <source>
        <dbReference type="PROSITE-ProRule" id="PRU00024"/>
    </source>
</evidence>
<evidence type="ECO:0008006" key="12">
    <source>
        <dbReference type="Google" id="ProtNLM"/>
    </source>
</evidence>
<dbReference type="SUPFAM" id="SSF57845">
    <property type="entry name" value="B-box zinc-binding domain"/>
    <property type="match status" value="1"/>
</dbReference>
<accession>A0A3Q1EA49</accession>
<dbReference type="InterPro" id="IPR003877">
    <property type="entry name" value="SPRY_dom"/>
</dbReference>
<keyword evidence="4" id="KW-0862">Zinc</keyword>
<dbReference type="SUPFAM" id="SSF49899">
    <property type="entry name" value="Concanavalin A-like lectins/glucanases"/>
    <property type="match status" value="1"/>
</dbReference>
<dbReference type="GO" id="GO:0008270">
    <property type="term" value="F:zinc ion binding"/>
    <property type="evidence" value="ECO:0007669"/>
    <property type="project" value="UniProtKB-KW"/>
</dbReference>
<name>A0A3Q1EA49_9TELE</name>
<dbReference type="InterPro" id="IPR058030">
    <property type="entry name" value="TRIM8/14/16/25/29/45/65_CC"/>
</dbReference>
<dbReference type="PROSITE" id="PS50089">
    <property type="entry name" value="ZF_RING_2"/>
    <property type="match status" value="1"/>
</dbReference>
<dbReference type="AlphaFoldDB" id="A0A3Q1EA49"/>
<dbReference type="Proteomes" id="UP000257200">
    <property type="component" value="Unplaced"/>
</dbReference>
<dbReference type="InterPro" id="IPR000315">
    <property type="entry name" value="Znf_B-box"/>
</dbReference>
<evidence type="ECO:0000313" key="10">
    <source>
        <dbReference type="Ensembl" id="ENSAPOP00000000811.1"/>
    </source>
</evidence>
<dbReference type="Ensembl" id="ENSAPOT00000016242.1">
    <property type="protein sequence ID" value="ENSAPOP00000000811.1"/>
    <property type="gene ID" value="ENSAPOG00000002022.1"/>
</dbReference>
<dbReference type="InterPro" id="IPR006574">
    <property type="entry name" value="PRY"/>
</dbReference>
<dbReference type="GO" id="GO:0005737">
    <property type="term" value="C:cytoplasm"/>
    <property type="evidence" value="ECO:0007669"/>
    <property type="project" value="UniProtKB-ARBA"/>
</dbReference>
<protein>
    <recommendedName>
        <fullName evidence="12">Tripartite motif-containing protein 16-like</fullName>
    </recommendedName>
</protein>
<keyword evidence="2" id="KW-0479">Metal-binding</keyword>
<evidence type="ECO:0000256" key="4">
    <source>
        <dbReference type="ARBA" id="ARBA00022833"/>
    </source>
</evidence>
<evidence type="ECO:0000256" key="3">
    <source>
        <dbReference type="ARBA" id="ARBA00022771"/>
    </source>
</evidence>
<evidence type="ECO:0000256" key="2">
    <source>
        <dbReference type="ARBA" id="ARBA00022723"/>
    </source>
</evidence>
<dbReference type="Gene3D" id="3.30.40.10">
    <property type="entry name" value="Zinc/RING finger domain, C3HC4 (zinc finger)"/>
    <property type="match status" value="1"/>
</dbReference>
<dbReference type="InterPro" id="IPR001841">
    <property type="entry name" value="Znf_RING"/>
</dbReference>
<dbReference type="PROSITE" id="PS00518">
    <property type="entry name" value="ZF_RING_1"/>
    <property type="match status" value="1"/>
</dbReference>
<organism evidence="10 11">
    <name type="scientific">Acanthochromis polyacanthus</name>
    <name type="common">spiny chromis</name>
    <dbReference type="NCBI Taxonomy" id="80966"/>
    <lineage>
        <taxon>Eukaryota</taxon>
        <taxon>Metazoa</taxon>
        <taxon>Chordata</taxon>
        <taxon>Craniata</taxon>
        <taxon>Vertebrata</taxon>
        <taxon>Euteleostomi</taxon>
        <taxon>Actinopterygii</taxon>
        <taxon>Neopterygii</taxon>
        <taxon>Teleostei</taxon>
        <taxon>Neoteleostei</taxon>
        <taxon>Acanthomorphata</taxon>
        <taxon>Ovalentaria</taxon>
        <taxon>Pomacentridae</taxon>
        <taxon>Acanthochromis</taxon>
    </lineage>
</organism>
<dbReference type="CDD" id="cd16040">
    <property type="entry name" value="SPRY_PRY_SNTX"/>
    <property type="match status" value="1"/>
</dbReference>
<dbReference type="PROSITE" id="PS50188">
    <property type="entry name" value="B302_SPRY"/>
    <property type="match status" value="1"/>
</dbReference>